<dbReference type="GO" id="GO:0008168">
    <property type="term" value="F:methyltransferase activity"/>
    <property type="evidence" value="ECO:0007669"/>
    <property type="project" value="UniProtKB-KW"/>
</dbReference>
<protein>
    <submittedName>
        <fullName evidence="2">Protein-lysine methyltransferase METTL21B</fullName>
    </submittedName>
</protein>
<dbReference type="EMBL" id="BEXD01004273">
    <property type="protein sequence ID" value="GBC09133.1"/>
    <property type="molecule type" value="Genomic_DNA"/>
</dbReference>
<accession>A0A2Z6S7X4</accession>
<evidence type="ECO:0000313" key="2">
    <source>
        <dbReference type="EMBL" id="GES89747.1"/>
    </source>
</evidence>
<dbReference type="AlphaFoldDB" id="A0A2Z6S7X4"/>
<comment type="caution">
    <text evidence="1">The sequence shown here is derived from an EMBL/GenBank/DDBJ whole genome shotgun (WGS) entry which is preliminary data.</text>
</comment>
<proteinExistence type="predicted"/>
<dbReference type="InterPro" id="IPR019410">
    <property type="entry name" value="Methyltransf_16"/>
</dbReference>
<dbReference type="PANTHER" id="PTHR14614">
    <property type="entry name" value="HEPATOCELLULAR CARCINOMA-ASSOCIATED ANTIGEN"/>
    <property type="match status" value="1"/>
</dbReference>
<dbReference type="Proteomes" id="UP000247702">
    <property type="component" value="Unassembled WGS sequence"/>
</dbReference>
<dbReference type="InterPro" id="IPR029063">
    <property type="entry name" value="SAM-dependent_MTases_sf"/>
</dbReference>
<dbReference type="GO" id="GO:0032259">
    <property type="term" value="P:methylation"/>
    <property type="evidence" value="ECO:0007669"/>
    <property type="project" value="UniProtKB-KW"/>
</dbReference>
<sequence length="264" mass="30195">MSLSNSTSNISSLNSLRNLLLLEGPKFPSFDFKTSQLSNQSKSFKIRNQTIYLYPDNNDNEIIMNDDDDHTVKTANNIWDASLILSKFLEKQCNENKMDFKGKKVIEVGAGKSIPSLTSSILGASMVTITDVPIVIPEIEKIIKLNGLENNNVLAKPLDWENRKDYIPFLIDKDPWDFILAADVVWVDYLIVPLVDSINELSTPSHTTLLLCHQTRTTRSDNMLFDTLEKRGWKIQKVLRDELNLEEGFWKDNVEIYRGRKEQG</sequence>
<reference evidence="1 3" key="1">
    <citation type="submission" date="2017-11" db="EMBL/GenBank/DDBJ databases">
        <title>The genome of Rhizophagus clarus HR1 reveals common genetic basis of auxotrophy among arbuscular mycorrhizal fungi.</title>
        <authorList>
            <person name="Kobayashi Y."/>
        </authorList>
    </citation>
    <scope>NUCLEOTIDE SEQUENCE [LARGE SCALE GENOMIC DNA]</scope>
    <source>
        <strain evidence="1 3">HR1</strain>
    </source>
</reference>
<keyword evidence="2" id="KW-0489">Methyltransferase</keyword>
<evidence type="ECO:0000313" key="1">
    <source>
        <dbReference type="EMBL" id="GBC09133.1"/>
    </source>
</evidence>
<dbReference type="Gene3D" id="3.40.50.150">
    <property type="entry name" value="Vaccinia Virus protein VP39"/>
    <property type="match status" value="1"/>
</dbReference>
<dbReference type="EMBL" id="BLAL01000191">
    <property type="protein sequence ID" value="GES89747.1"/>
    <property type="molecule type" value="Genomic_DNA"/>
</dbReference>
<gene>
    <name evidence="2" type="ORF">RCL2_001663200</name>
    <name evidence="1" type="ORF">RclHR1_08620009</name>
</gene>
<keyword evidence="3" id="KW-1185">Reference proteome</keyword>
<organism evidence="1 3">
    <name type="scientific">Rhizophagus clarus</name>
    <dbReference type="NCBI Taxonomy" id="94130"/>
    <lineage>
        <taxon>Eukaryota</taxon>
        <taxon>Fungi</taxon>
        <taxon>Fungi incertae sedis</taxon>
        <taxon>Mucoromycota</taxon>
        <taxon>Glomeromycotina</taxon>
        <taxon>Glomeromycetes</taxon>
        <taxon>Glomerales</taxon>
        <taxon>Glomeraceae</taxon>
        <taxon>Rhizophagus</taxon>
    </lineage>
</organism>
<keyword evidence="2" id="KW-0808">Transferase</keyword>
<dbReference type="Proteomes" id="UP000615446">
    <property type="component" value="Unassembled WGS sequence"/>
</dbReference>
<evidence type="ECO:0000313" key="3">
    <source>
        <dbReference type="Proteomes" id="UP000247702"/>
    </source>
</evidence>
<dbReference type="OrthoDB" id="407325at2759"/>
<dbReference type="PANTHER" id="PTHR14614:SF132">
    <property type="entry name" value="PROTEIN-LYSINE METHYLTRANSFERASE C42C1.13"/>
    <property type="match status" value="1"/>
</dbReference>
<reference evidence="2" key="2">
    <citation type="submission" date="2019-10" db="EMBL/GenBank/DDBJ databases">
        <title>Conservation and host-specific expression of non-tandemly repeated heterogenous ribosome RNA gene in arbuscular mycorrhizal fungi.</title>
        <authorList>
            <person name="Maeda T."/>
            <person name="Kobayashi Y."/>
            <person name="Nakagawa T."/>
            <person name="Ezawa T."/>
            <person name="Yamaguchi K."/>
            <person name="Bino T."/>
            <person name="Nishimoto Y."/>
            <person name="Shigenobu S."/>
            <person name="Kawaguchi M."/>
        </authorList>
    </citation>
    <scope>NUCLEOTIDE SEQUENCE</scope>
    <source>
        <strain evidence="2">HR1</strain>
    </source>
</reference>
<name>A0A2Z6S7X4_9GLOM</name>
<dbReference type="Pfam" id="PF10294">
    <property type="entry name" value="Methyltransf_16"/>
    <property type="match status" value="1"/>
</dbReference>
<dbReference type="SUPFAM" id="SSF53335">
    <property type="entry name" value="S-adenosyl-L-methionine-dependent methyltransferases"/>
    <property type="match status" value="1"/>
</dbReference>